<reference evidence="1 2" key="1">
    <citation type="submission" date="2024-07" db="EMBL/GenBank/DDBJ databases">
        <title>Section-level genome sequencing and comparative genomics of Aspergillus sections Usti and Cavernicolus.</title>
        <authorList>
            <consortium name="Lawrence Berkeley National Laboratory"/>
            <person name="Nybo J.L."/>
            <person name="Vesth T.C."/>
            <person name="Theobald S."/>
            <person name="Frisvad J.C."/>
            <person name="Larsen T.O."/>
            <person name="Kjaerboelling I."/>
            <person name="Rothschild-Mancinelli K."/>
            <person name="Lyhne E.K."/>
            <person name="Kogle M.E."/>
            <person name="Barry K."/>
            <person name="Clum A."/>
            <person name="Na H."/>
            <person name="Ledsgaard L."/>
            <person name="Lin J."/>
            <person name="Lipzen A."/>
            <person name="Kuo A."/>
            <person name="Riley R."/>
            <person name="Mondo S."/>
            <person name="Labutti K."/>
            <person name="Haridas S."/>
            <person name="Pangalinan J."/>
            <person name="Salamov A.A."/>
            <person name="Simmons B.A."/>
            <person name="Magnuson J.K."/>
            <person name="Chen J."/>
            <person name="Drula E."/>
            <person name="Henrissat B."/>
            <person name="Wiebenga A."/>
            <person name="Lubbers R.J."/>
            <person name="Gomes A.C."/>
            <person name="Makela M.R."/>
            <person name="Stajich J."/>
            <person name="Grigoriev I.V."/>
            <person name="Mortensen U.H."/>
            <person name="De Vries R.P."/>
            <person name="Baker S.E."/>
            <person name="Andersen M.R."/>
        </authorList>
    </citation>
    <scope>NUCLEOTIDE SEQUENCE [LARGE SCALE GENOMIC DNA]</scope>
    <source>
        <strain evidence="1 2">CBS 123904</strain>
    </source>
</reference>
<gene>
    <name evidence="1" type="ORF">BJY01DRAFT_226648</name>
</gene>
<proteinExistence type="predicted"/>
<sequence>MMDDACCSFPPTLSQSTVLVQDHEMGAFLSTNWAVEADYEAVEKQLAWRREHPPLSQIPLEADESAPLYTDFINQVRVMPHKDGSCLVPFAGMEIRGTSDWEPNLFEARAAQANEYLLEAVGTWAGLRLVMNSSFLHQARSGVSFSQYYQFQF</sequence>
<comment type="caution">
    <text evidence="1">The sequence shown here is derived from an EMBL/GenBank/DDBJ whole genome shotgun (WGS) entry which is preliminary data.</text>
</comment>
<evidence type="ECO:0000313" key="1">
    <source>
        <dbReference type="EMBL" id="KAL2831354.1"/>
    </source>
</evidence>
<evidence type="ECO:0000313" key="2">
    <source>
        <dbReference type="Proteomes" id="UP001610446"/>
    </source>
</evidence>
<dbReference type="Proteomes" id="UP001610446">
    <property type="component" value="Unassembled WGS sequence"/>
</dbReference>
<name>A0ABR4IUB1_9EURO</name>
<protein>
    <submittedName>
        <fullName evidence="1">Uncharacterized protein</fullName>
    </submittedName>
</protein>
<organism evidence="1 2">
    <name type="scientific">Aspergillus pseudoustus</name>
    <dbReference type="NCBI Taxonomy" id="1810923"/>
    <lineage>
        <taxon>Eukaryota</taxon>
        <taxon>Fungi</taxon>
        <taxon>Dikarya</taxon>
        <taxon>Ascomycota</taxon>
        <taxon>Pezizomycotina</taxon>
        <taxon>Eurotiomycetes</taxon>
        <taxon>Eurotiomycetidae</taxon>
        <taxon>Eurotiales</taxon>
        <taxon>Aspergillaceae</taxon>
        <taxon>Aspergillus</taxon>
        <taxon>Aspergillus subgen. Nidulantes</taxon>
    </lineage>
</organism>
<accession>A0ABR4IUB1</accession>
<keyword evidence="2" id="KW-1185">Reference proteome</keyword>
<dbReference type="EMBL" id="JBFXLU010000284">
    <property type="protein sequence ID" value="KAL2831354.1"/>
    <property type="molecule type" value="Genomic_DNA"/>
</dbReference>